<gene>
    <name evidence="2" type="ORF">SDC9_37626</name>
</gene>
<organism evidence="2">
    <name type="scientific">bioreactor metagenome</name>
    <dbReference type="NCBI Taxonomy" id="1076179"/>
    <lineage>
        <taxon>unclassified sequences</taxon>
        <taxon>metagenomes</taxon>
        <taxon>ecological metagenomes</taxon>
    </lineage>
</organism>
<feature type="transmembrane region" description="Helical" evidence="1">
    <location>
        <begin position="103"/>
        <end position="125"/>
    </location>
</feature>
<accession>A0A644VJR4</accession>
<proteinExistence type="predicted"/>
<keyword evidence="1" id="KW-0472">Membrane</keyword>
<keyword evidence="1" id="KW-1133">Transmembrane helix</keyword>
<evidence type="ECO:0000256" key="1">
    <source>
        <dbReference type="SAM" id="Phobius"/>
    </source>
</evidence>
<dbReference type="SUPFAM" id="SSF48452">
    <property type="entry name" value="TPR-like"/>
    <property type="match status" value="1"/>
</dbReference>
<dbReference type="EMBL" id="VSSQ01000332">
    <property type="protein sequence ID" value="MPL91551.1"/>
    <property type="molecule type" value="Genomic_DNA"/>
</dbReference>
<name>A0A644VJR4_9ZZZZ</name>
<protein>
    <recommendedName>
        <fullName evidence="3">Tetratricopeptide repeat protein</fullName>
    </recommendedName>
</protein>
<comment type="caution">
    <text evidence="2">The sequence shown here is derived from an EMBL/GenBank/DDBJ whole genome shotgun (WGS) entry which is preliminary data.</text>
</comment>
<reference evidence="2" key="1">
    <citation type="submission" date="2019-08" db="EMBL/GenBank/DDBJ databases">
        <authorList>
            <person name="Kucharzyk K."/>
            <person name="Murdoch R.W."/>
            <person name="Higgins S."/>
            <person name="Loffler F."/>
        </authorList>
    </citation>
    <scope>NUCLEOTIDE SEQUENCE</scope>
</reference>
<keyword evidence="1" id="KW-0812">Transmembrane</keyword>
<sequence length="266" mass="31201">MLCKNQRSNQGSIKKQEKINIMKENISENIEQYIKGELSEDERISFENKLKSDKELRKEVAYELSIISQYKNKGEQIEKENIEKLKLIEINKSFKNKTDTKKVICWSIISSMAACIIILISFNIYSNYMMNSAFDDYYTRADYNESLSRGNDSNTNIKVEEYYKNGNFKELIDYYISTKDSNICIDQLLVSIAYIETNNLEKAIELLNREINKGDINPNYQSAYWYLALAYTKAHEKVNAIKILDLIIIQDSFYKEKAIKLKKRLI</sequence>
<dbReference type="Gene3D" id="1.25.40.10">
    <property type="entry name" value="Tetratricopeptide repeat domain"/>
    <property type="match status" value="1"/>
</dbReference>
<dbReference type="AlphaFoldDB" id="A0A644VJR4"/>
<dbReference type="InterPro" id="IPR011990">
    <property type="entry name" value="TPR-like_helical_dom_sf"/>
</dbReference>
<evidence type="ECO:0008006" key="3">
    <source>
        <dbReference type="Google" id="ProtNLM"/>
    </source>
</evidence>
<evidence type="ECO:0000313" key="2">
    <source>
        <dbReference type="EMBL" id="MPL91551.1"/>
    </source>
</evidence>